<sequence>MAFISLFLILPMLGIVFTLEVLKLLVPIYIGWAVFMIIVAIVVYVLLKRKHMFDRYHEGWKKTAMTILKYFIILDGLFYLFTIFAAIYFLCVFP</sequence>
<feature type="transmembrane region" description="Helical" evidence="1">
    <location>
        <begin position="28"/>
        <end position="47"/>
    </location>
</feature>
<dbReference type="AlphaFoldDB" id="A0A7G9GL48"/>
<dbReference type="RefSeq" id="WP_117452453.1">
    <property type="nucleotide sequence ID" value="NZ_CP060636.1"/>
</dbReference>
<keyword evidence="1" id="KW-0472">Membrane</keyword>
<protein>
    <submittedName>
        <fullName evidence="2">Uncharacterized protein</fullName>
    </submittedName>
</protein>
<dbReference type="Proteomes" id="UP000515856">
    <property type="component" value="Chromosome"/>
</dbReference>
<name>A0A7G9GL48_9FIRM</name>
<dbReference type="EMBL" id="CP060636">
    <property type="protein sequence ID" value="QNM11530.1"/>
    <property type="molecule type" value="Genomic_DNA"/>
</dbReference>
<organism evidence="2 3">
    <name type="scientific">[Eubacterium] hominis</name>
    <dbReference type="NCBI Taxonomy" id="2764325"/>
    <lineage>
        <taxon>Bacteria</taxon>
        <taxon>Bacillati</taxon>
        <taxon>Bacillota</taxon>
        <taxon>Erysipelotrichia</taxon>
        <taxon>Erysipelotrichales</taxon>
        <taxon>Erysipelotrichaceae</taxon>
        <taxon>Amedibacillus</taxon>
    </lineage>
</organism>
<accession>A0A7G9GL48</accession>
<evidence type="ECO:0000313" key="2">
    <source>
        <dbReference type="EMBL" id="QNM11530.1"/>
    </source>
</evidence>
<proteinExistence type="predicted"/>
<keyword evidence="1" id="KW-1133">Transmembrane helix</keyword>
<evidence type="ECO:0000256" key="1">
    <source>
        <dbReference type="SAM" id="Phobius"/>
    </source>
</evidence>
<dbReference type="KEGG" id="ehn:H9Q80_14930"/>
<reference evidence="2 3" key="1">
    <citation type="submission" date="2020-08" db="EMBL/GenBank/DDBJ databases">
        <authorList>
            <person name="Liu C."/>
            <person name="Sun Q."/>
        </authorList>
    </citation>
    <scope>NUCLEOTIDE SEQUENCE [LARGE SCALE GENOMIC DNA]</scope>
    <source>
        <strain evidence="2 3">NSJ-61</strain>
    </source>
</reference>
<evidence type="ECO:0000313" key="3">
    <source>
        <dbReference type="Proteomes" id="UP000515856"/>
    </source>
</evidence>
<keyword evidence="1" id="KW-0812">Transmembrane</keyword>
<feature type="transmembrane region" description="Helical" evidence="1">
    <location>
        <begin position="67"/>
        <end position="90"/>
    </location>
</feature>
<gene>
    <name evidence="2" type="ORF">H9Q80_14930</name>
</gene>
<keyword evidence="3" id="KW-1185">Reference proteome</keyword>